<gene>
    <name evidence="1" type="ORF">ACG0Z6_06685</name>
</gene>
<accession>A0ABW7FUC7</accession>
<reference evidence="1 2" key="1">
    <citation type="submission" date="2024-08" db="EMBL/GenBank/DDBJ databases">
        <authorList>
            <person name="Lu H."/>
        </authorList>
    </citation>
    <scope>NUCLEOTIDE SEQUENCE [LARGE SCALE GENOMIC DNA]</scope>
    <source>
        <strain evidence="1 2">BYS180W</strain>
    </source>
</reference>
<dbReference type="Pfam" id="PF10094">
    <property type="entry name" value="DUF2332"/>
    <property type="match status" value="1"/>
</dbReference>
<dbReference type="Proteomes" id="UP001606099">
    <property type="component" value="Unassembled WGS sequence"/>
</dbReference>
<evidence type="ECO:0000313" key="1">
    <source>
        <dbReference type="EMBL" id="MFG6447932.1"/>
    </source>
</evidence>
<organism evidence="1 2">
    <name type="scientific">Roseateles rivi</name>
    <dbReference type="NCBI Taxonomy" id="3299028"/>
    <lineage>
        <taxon>Bacteria</taxon>
        <taxon>Pseudomonadati</taxon>
        <taxon>Pseudomonadota</taxon>
        <taxon>Betaproteobacteria</taxon>
        <taxon>Burkholderiales</taxon>
        <taxon>Sphaerotilaceae</taxon>
        <taxon>Roseateles</taxon>
    </lineage>
</organism>
<name>A0ABW7FUC7_9BURK</name>
<comment type="caution">
    <text evidence="1">The sequence shown here is derived from an EMBL/GenBank/DDBJ whole genome shotgun (WGS) entry which is preliminary data.</text>
</comment>
<sequence length="387" mass="42090">MDTLTLQTLRERYERFAQADGRDDALYCALATEIAQDEALLALAAQAPPTQHLPVLLLAALHLQVLKGADHGLARYYASVTPQPAAPDAQLASALRRFVAAERPALDHTLATRRTQTNEIGRSAVLWAALQVLAQRSGHEHFALYDFGCSAGLNLGVADYSALARDDHGQQWRYGSAAADAPELPIHWQGHSPALLRQAQAWRLSPGRGCDLAPLQPSSSADTLWLQACLWPGDGARRTRLQRALALAQQRRDPLLQHDDGLSDLAHWAPTLESTAGAPLPVLFHSWVLAYFDTAAAQAHHERALQLVRDTGLAWISAEAPARSPIEPLPPLPPGESPGSATLWVLHWRDAHGTVQRQALAWSHPHGRWARAVDPTLATSPAHQGQP</sequence>
<protein>
    <submittedName>
        <fullName evidence="1">DUF2332 family protein</fullName>
    </submittedName>
</protein>
<dbReference type="InterPro" id="IPR011200">
    <property type="entry name" value="UCP012608"/>
</dbReference>
<dbReference type="EMBL" id="JBIGHZ010000002">
    <property type="protein sequence ID" value="MFG6447932.1"/>
    <property type="molecule type" value="Genomic_DNA"/>
</dbReference>
<proteinExistence type="predicted"/>
<evidence type="ECO:0000313" key="2">
    <source>
        <dbReference type="Proteomes" id="UP001606099"/>
    </source>
</evidence>
<dbReference type="RefSeq" id="WP_394459744.1">
    <property type="nucleotide sequence ID" value="NZ_JBIGHZ010000002.1"/>
</dbReference>
<keyword evidence="2" id="KW-1185">Reference proteome</keyword>